<dbReference type="EMBL" id="JAUTBK010000002">
    <property type="protein sequence ID" value="MDQ1207237.1"/>
    <property type="molecule type" value="Genomic_DNA"/>
</dbReference>
<dbReference type="RefSeq" id="WP_307001310.1">
    <property type="nucleotide sequence ID" value="NZ_JAUTBK010000002.1"/>
</dbReference>
<dbReference type="GO" id="GO:0005840">
    <property type="term" value="C:ribosome"/>
    <property type="evidence" value="ECO:0007669"/>
    <property type="project" value="UniProtKB-KW"/>
</dbReference>
<protein>
    <submittedName>
        <fullName evidence="1">Ribosomal protein L37AE/L43A</fullName>
    </submittedName>
</protein>
<comment type="caution">
    <text evidence="1">The sequence shown here is derived from an EMBL/GenBank/DDBJ whole genome shotgun (WGS) entry which is preliminary data.</text>
</comment>
<evidence type="ECO:0000313" key="1">
    <source>
        <dbReference type="EMBL" id="MDQ1207237.1"/>
    </source>
</evidence>
<organism evidence="1 2">
    <name type="scientific">Acinetobacter baylyi</name>
    <dbReference type="NCBI Taxonomy" id="202950"/>
    <lineage>
        <taxon>Bacteria</taxon>
        <taxon>Pseudomonadati</taxon>
        <taxon>Pseudomonadota</taxon>
        <taxon>Gammaproteobacteria</taxon>
        <taxon>Moraxellales</taxon>
        <taxon>Moraxellaceae</taxon>
        <taxon>Acinetobacter</taxon>
    </lineage>
</organism>
<reference evidence="1 2" key="1">
    <citation type="submission" date="2023-07" db="EMBL/GenBank/DDBJ databases">
        <title>Functional and genomic diversity of the sorghum phyllosphere microbiome.</title>
        <authorList>
            <person name="Shade A."/>
        </authorList>
    </citation>
    <scope>NUCLEOTIDE SEQUENCE [LARGE SCALE GENOMIC DNA]</scope>
    <source>
        <strain evidence="1 2">SORGH_AS_0887</strain>
    </source>
</reference>
<proteinExistence type="predicted"/>
<evidence type="ECO:0000313" key="2">
    <source>
        <dbReference type="Proteomes" id="UP001233360"/>
    </source>
</evidence>
<keyword evidence="1" id="KW-0689">Ribosomal protein</keyword>
<accession>A0ABU0URR8</accession>
<gene>
    <name evidence="1" type="ORF">QE380_000160</name>
</gene>
<dbReference type="Proteomes" id="UP001233360">
    <property type="component" value="Unassembled WGS sequence"/>
</dbReference>
<sequence>MNMMLRTPNSEVIRTILNEYHTCKACGSTTQNRSLCEGGFIWQCKCGCIQRVWSCSKDYTEALNYVLS</sequence>
<keyword evidence="1" id="KW-0687">Ribonucleoprotein</keyword>
<keyword evidence="2" id="KW-1185">Reference proteome</keyword>
<name>A0ABU0URR8_ACIBI</name>